<dbReference type="Gene3D" id="2.30.130.10">
    <property type="entry name" value="PUA domain"/>
    <property type="match status" value="1"/>
</dbReference>
<comment type="function">
    <text evidence="2">Required for proper 27S pre-rRNA processing and 60S ribosome subunit assembly.</text>
</comment>
<accession>A0AAD3TFZ9</accession>
<dbReference type="CDD" id="cd21151">
    <property type="entry name" value="PUA_Nip7-like"/>
    <property type="match status" value="1"/>
</dbReference>
<dbReference type="InterPro" id="IPR055359">
    <property type="entry name" value="Nip7_N_euk"/>
</dbReference>
<dbReference type="PIRSF" id="PIRSF017190">
    <property type="entry name" value="Rbsml_synth_fac_NIP7"/>
    <property type="match status" value="1"/>
</dbReference>
<sequence length="183" mass="20712">MNQTSPNDGPNRAHAIPSVVGLSFSPNFRRKLKETTAVFEKLFKFVSNNLKNIVENPSQEGTESNPARYRFRLQKNHVYYGSELLVNRATNISRKKLVSLGTQIKKFTYHENFHLTVHALSILTANAMHNVWLKPILRCCSYVPSGFGVAAKLTVDCRKLDPSGIVVLYQAVIGEYLRMEDDL</sequence>
<dbReference type="GO" id="GO:0005634">
    <property type="term" value="C:nucleus"/>
    <property type="evidence" value="ECO:0007669"/>
    <property type="project" value="InterPro"/>
</dbReference>
<keyword evidence="2" id="KW-0690">Ribosome biogenesis</keyword>
<feature type="domain" description="60S ribosome subunit biogenesis protein NIP7 pre-PUA" evidence="3">
    <location>
        <begin position="33"/>
        <end position="117"/>
    </location>
</feature>
<name>A0AAD3TFZ9_NEPGR</name>
<comment type="subunit">
    <text evidence="2">Interacts with pre-ribosome complex.</text>
</comment>
<evidence type="ECO:0000259" key="3">
    <source>
        <dbReference type="Pfam" id="PF17833"/>
    </source>
</evidence>
<gene>
    <name evidence="4" type="ORF">Nepgr_030257</name>
</gene>
<keyword evidence="5" id="KW-1185">Reference proteome</keyword>
<keyword evidence="2" id="KW-0539">Nucleus</keyword>
<dbReference type="InterPro" id="IPR005155">
    <property type="entry name" value="UPF0113_PUA"/>
</dbReference>
<organism evidence="4 5">
    <name type="scientific">Nepenthes gracilis</name>
    <name type="common">Slender pitcher plant</name>
    <dbReference type="NCBI Taxonomy" id="150966"/>
    <lineage>
        <taxon>Eukaryota</taxon>
        <taxon>Viridiplantae</taxon>
        <taxon>Streptophyta</taxon>
        <taxon>Embryophyta</taxon>
        <taxon>Tracheophyta</taxon>
        <taxon>Spermatophyta</taxon>
        <taxon>Magnoliopsida</taxon>
        <taxon>eudicotyledons</taxon>
        <taxon>Gunneridae</taxon>
        <taxon>Pentapetalae</taxon>
        <taxon>Caryophyllales</taxon>
        <taxon>Nepenthaceae</taxon>
        <taxon>Nepenthes</taxon>
    </lineage>
</organism>
<dbReference type="Proteomes" id="UP001279734">
    <property type="component" value="Unassembled WGS sequence"/>
</dbReference>
<dbReference type="EMBL" id="BSYO01000034">
    <property type="protein sequence ID" value="GMH28414.1"/>
    <property type="molecule type" value="Genomic_DNA"/>
</dbReference>
<evidence type="ECO:0000313" key="5">
    <source>
        <dbReference type="Proteomes" id="UP001279734"/>
    </source>
</evidence>
<dbReference type="Pfam" id="PF17833">
    <property type="entry name" value="pre-PUA_NIP7"/>
    <property type="match status" value="1"/>
</dbReference>
<dbReference type="InterPro" id="IPR036974">
    <property type="entry name" value="PUA_sf"/>
</dbReference>
<keyword evidence="1 2" id="KW-0694">RNA-binding</keyword>
<dbReference type="AlphaFoldDB" id="A0AAD3TFZ9"/>
<dbReference type="CDD" id="cd21146">
    <property type="entry name" value="Nip7_N_euk"/>
    <property type="match status" value="1"/>
</dbReference>
<proteinExistence type="inferred from homology"/>
<dbReference type="InterPro" id="IPR016686">
    <property type="entry name" value="Ribosomal_synth_fac_NIP7"/>
</dbReference>
<protein>
    <recommendedName>
        <fullName evidence="2">60S ribosome subunit biogenesis protein NIP7 homolog</fullName>
    </recommendedName>
</protein>
<dbReference type="SUPFAM" id="SSF88802">
    <property type="entry name" value="Pre-PUA domain"/>
    <property type="match status" value="1"/>
</dbReference>
<dbReference type="GO" id="GO:0003723">
    <property type="term" value="F:RNA binding"/>
    <property type="evidence" value="ECO:0007669"/>
    <property type="project" value="UniProtKB-KW"/>
</dbReference>
<evidence type="ECO:0000313" key="4">
    <source>
        <dbReference type="EMBL" id="GMH28414.1"/>
    </source>
</evidence>
<evidence type="ECO:0000256" key="1">
    <source>
        <dbReference type="ARBA" id="ARBA00022884"/>
    </source>
</evidence>
<dbReference type="GO" id="GO:0042255">
    <property type="term" value="P:ribosome assembly"/>
    <property type="evidence" value="ECO:0007669"/>
    <property type="project" value="InterPro"/>
</dbReference>
<reference evidence="4" key="1">
    <citation type="submission" date="2023-05" db="EMBL/GenBank/DDBJ databases">
        <title>Nepenthes gracilis genome sequencing.</title>
        <authorList>
            <person name="Fukushima K."/>
        </authorList>
    </citation>
    <scope>NUCLEOTIDE SEQUENCE</scope>
    <source>
        <strain evidence="4">SING2019-196</strain>
    </source>
</reference>
<comment type="caution">
    <text evidence="4">The sequence shown here is derived from an EMBL/GenBank/DDBJ whole genome shotgun (WGS) entry which is preliminary data.</text>
</comment>
<comment type="similarity">
    <text evidence="2">Belongs to the NIP7 family.</text>
</comment>
<evidence type="ECO:0000256" key="2">
    <source>
        <dbReference type="PIRNR" id="PIRNR017190"/>
    </source>
</evidence>
<dbReference type="Gene3D" id="3.10.450.220">
    <property type="match status" value="1"/>
</dbReference>
<dbReference type="InterPro" id="IPR040598">
    <property type="entry name" value="NIP7_N"/>
</dbReference>